<dbReference type="GeneID" id="79317272"/>
<organism evidence="2 3">
    <name type="scientific">Halomarina halobia</name>
    <dbReference type="NCBI Taxonomy" id="3033386"/>
    <lineage>
        <taxon>Archaea</taxon>
        <taxon>Methanobacteriati</taxon>
        <taxon>Methanobacteriota</taxon>
        <taxon>Stenosarchaea group</taxon>
        <taxon>Halobacteria</taxon>
        <taxon>Halobacteriales</taxon>
        <taxon>Natronomonadaceae</taxon>
        <taxon>Halomarina</taxon>
    </lineage>
</organism>
<reference evidence="2 3" key="1">
    <citation type="journal article" date="2019" name="Int. J. Syst. Evol. Microbiol.">
        <title>The Global Catalogue of Microorganisms (GCM) 10K type strain sequencing project: providing services to taxonomists for standard genome sequencing and annotation.</title>
        <authorList>
            <consortium name="The Broad Institute Genomics Platform"/>
            <consortium name="The Broad Institute Genome Sequencing Center for Infectious Disease"/>
            <person name="Wu L."/>
            <person name="Ma J."/>
        </authorList>
    </citation>
    <scope>NUCLEOTIDE SEQUENCE [LARGE SCALE GENOMIC DNA]</scope>
    <source>
        <strain evidence="2 3">PSR21</strain>
    </source>
</reference>
<dbReference type="RefSeq" id="WP_276306614.1">
    <property type="nucleotide sequence ID" value="NZ_CP119993.1"/>
</dbReference>
<feature type="region of interest" description="Disordered" evidence="1">
    <location>
        <begin position="87"/>
        <end position="109"/>
    </location>
</feature>
<dbReference type="AlphaFoldDB" id="A0ABD6AD71"/>
<dbReference type="InterPro" id="IPR043899">
    <property type="entry name" value="DUF5789"/>
</dbReference>
<dbReference type="Pfam" id="PF19102">
    <property type="entry name" value="DUF5789"/>
    <property type="match status" value="1"/>
</dbReference>
<accession>A0ABD6AD71</accession>
<evidence type="ECO:0008006" key="4">
    <source>
        <dbReference type="Google" id="ProtNLM"/>
    </source>
</evidence>
<dbReference type="EMBL" id="JBHTBF010000003">
    <property type="protein sequence ID" value="MFC7318544.1"/>
    <property type="molecule type" value="Genomic_DNA"/>
</dbReference>
<comment type="caution">
    <text evidence="2">The sequence shown here is derived from an EMBL/GenBank/DDBJ whole genome shotgun (WGS) entry which is preliminary data.</text>
</comment>
<gene>
    <name evidence="2" type="ORF">ACFQPE_17340</name>
</gene>
<name>A0ABD6AD71_9EURY</name>
<evidence type="ECO:0000313" key="3">
    <source>
        <dbReference type="Proteomes" id="UP001596547"/>
    </source>
</evidence>
<sequence length="109" mass="11964">MEGPRDSDRTREQGIDFGSLAEDLATHEYPATTAELLADYGDAELSCSNGTQTFQSVLEPFAEMQFDSAGEVRQAVYTMVDDAAIGRKYYSDRTPPAPGEDREGPDESF</sequence>
<keyword evidence="3" id="KW-1185">Reference proteome</keyword>
<proteinExistence type="predicted"/>
<dbReference type="Proteomes" id="UP001596547">
    <property type="component" value="Unassembled WGS sequence"/>
</dbReference>
<protein>
    <recommendedName>
        <fullName evidence="4">DUF2795 domain-containing protein</fullName>
    </recommendedName>
</protein>
<evidence type="ECO:0000313" key="2">
    <source>
        <dbReference type="EMBL" id="MFC7318544.1"/>
    </source>
</evidence>
<evidence type="ECO:0000256" key="1">
    <source>
        <dbReference type="SAM" id="MobiDB-lite"/>
    </source>
</evidence>